<feature type="region of interest" description="Disordered" evidence="1">
    <location>
        <begin position="130"/>
        <end position="159"/>
    </location>
</feature>
<comment type="caution">
    <text evidence="2">The sequence shown here is derived from an EMBL/GenBank/DDBJ whole genome shotgun (WGS) entry which is preliminary data.</text>
</comment>
<evidence type="ECO:0000313" key="2">
    <source>
        <dbReference type="EMBL" id="EJK73220.1"/>
    </source>
</evidence>
<name>K0T6F9_THAOC</name>
<accession>K0T6F9</accession>
<evidence type="ECO:0000256" key="1">
    <source>
        <dbReference type="SAM" id="MobiDB-lite"/>
    </source>
</evidence>
<proteinExistence type="predicted"/>
<dbReference type="EMBL" id="AGNL01004676">
    <property type="protein sequence ID" value="EJK73220.1"/>
    <property type="molecule type" value="Genomic_DNA"/>
</dbReference>
<organism evidence="2 3">
    <name type="scientific">Thalassiosira oceanica</name>
    <name type="common">Marine diatom</name>
    <dbReference type="NCBI Taxonomy" id="159749"/>
    <lineage>
        <taxon>Eukaryota</taxon>
        <taxon>Sar</taxon>
        <taxon>Stramenopiles</taxon>
        <taxon>Ochrophyta</taxon>
        <taxon>Bacillariophyta</taxon>
        <taxon>Coscinodiscophyceae</taxon>
        <taxon>Thalassiosirophycidae</taxon>
        <taxon>Thalassiosirales</taxon>
        <taxon>Thalassiosiraceae</taxon>
        <taxon>Thalassiosira</taxon>
    </lineage>
</organism>
<gene>
    <name evidence="2" type="ORF">THAOC_05165</name>
</gene>
<protein>
    <submittedName>
        <fullName evidence="2">Uncharacterized protein</fullName>
    </submittedName>
</protein>
<dbReference type="Proteomes" id="UP000266841">
    <property type="component" value="Unassembled WGS sequence"/>
</dbReference>
<keyword evidence="3" id="KW-1185">Reference proteome</keyword>
<reference evidence="2 3" key="1">
    <citation type="journal article" date="2012" name="Genome Biol.">
        <title>Genome and low-iron response of an oceanic diatom adapted to chronic iron limitation.</title>
        <authorList>
            <person name="Lommer M."/>
            <person name="Specht M."/>
            <person name="Roy A.S."/>
            <person name="Kraemer L."/>
            <person name="Andreson R."/>
            <person name="Gutowska M.A."/>
            <person name="Wolf J."/>
            <person name="Bergner S.V."/>
            <person name="Schilhabel M.B."/>
            <person name="Klostermeier U.C."/>
            <person name="Beiko R.G."/>
            <person name="Rosenstiel P."/>
            <person name="Hippler M."/>
            <person name="Laroche J."/>
        </authorList>
    </citation>
    <scope>NUCLEOTIDE SEQUENCE [LARGE SCALE GENOMIC DNA]</scope>
    <source>
        <strain evidence="2 3">CCMP1005</strain>
    </source>
</reference>
<dbReference type="AlphaFoldDB" id="K0T6F9"/>
<feature type="region of interest" description="Disordered" evidence="1">
    <location>
        <begin position="1"/>
        <end position="24"/>
    </location>
</feature>
<sequence>MPKSRKNPTPGWKPATTRPSNEATRATLKAGVNAATARRLPTLQEEVEVSKKKYDWGGLNSYLRRRDDSQSIGRSHPIFEPGCRISRAAATRLGDARGETHDAANLKARTLTSLQKKELSCALGDKSHLKQGRAFNPARVPRTPSPRGHASTSGVSSTLSPAPAYDVADFLPDCIEIRPDGNITII</sequence>
<feature type="compositionally biased region" description="Polar residues" evidence="1">
    <location>
        <begin position="150"/>
        <end position="159"/>
    </location>
</feature>
<evidence type="ECO:0000313" key="3">
    <source>
        <dbReference type="Proteomes" id="UP000266841"/>
    </source>
</evidence>